<keyword evidence="5" id="KW-0804">Transcription</keyword>
<name>A0A9W9LW34_9EURO</name>
<dbReference type="EMBL" id="JAPQKO010000002">
    <property type="protein sequence ID" value="KAJ5178942.1"/>
    <property type="molecule type" value="Genomic_DNA"/>
</dbReference>
<dbReference type="GO" id="GO:0003713">
    <property type="term" value="F:transcription coactivator activity"/>
    <property type="evidence" value="ECO:0007669"/>
    <property type="project" value="InterPro"/>
</dbReference>
<dbReference type="Pfam" id="PF02229">
    <property type="entry name" value="PC4"/>
    <property type="match status" value="1"/>
</dbReference>
<dbReference type="PANTHER" id="PTHR13215">
    <property type="entry name" value="RNA POLYMERASE II TRANSCRIPTIONAL COACTIVATOR"/>
    <property type="match status" value="1"/>
</dbReference>
<dbReference type="InterPro" id="IPR003173">
    <property type="entry name" value="PC4_C"/>
</dbReference>
<protein>
    <recommendedName>
        <fullName evidence="8">Transcriptional coactivator p15 (PC4) C-terminal domain-containing protein</fullName>
    </recommendedName>
</protein>
<feature type="region of interest" description="Disordered" evidence="7">
    <location>
        <begin position="1"/>
        <end position="31"/>
    </location>
</feature>
<evidence type="ECO:0000256" key="4">
    <source>
        <dbReference type="ARBA" id="ARBA00023125"/>
    </source>
</evidence>
<keyword evidence="6" id="KW-0539">Nucleus</keyword>
<organism evidence="9 10">
    <name type="scientific">Penicillium capsulatum</name>
    <dbReference type="NCBI Taxonomy" id="69766"/>
    <lineage>
        <taxon>Eukaryota</taxon>
        <taxon>Fungi</taxon>
        <taxon>Dikarya</taxon>
        <taxon>Ascomycota</taxon>
        <taxon>Pezizomycotina</taxon>
        <taxon>Eurotiomycetes</taxon>
        <taxon>Eurotiomycetidae</taxon>
        <taxon>Eurotiales</taxon>
        <taxon>Aspergillaceae</taxon>
        <taxon>Penicillium</taxon>
    </lineage>
</organism>
<accession>A0A9W9LW34</accession>
<comment type="similarity">
    <text evidence="2">Belongs to the transcriptional coactivator PC4 family.</text>
</comment>
<keyword evidence="3" id="KW-0805">Transcription regulation</keyword>
<evidence type="ECO:0000256" key="7">
    <source>
        <dbReference type="SAM" id="MobiDB-lite"/>
    </source>
</evidence>
<dbReference type="GO" id="GO:0005634">
    <property type="term" value="C:nucleus"/>
    <property type="evidence" value="ECO:0007669"/>
    <property type="project" value="UniProtKB-SubCell"/>
</dbReference>
<dbReference type="SUPFAM" id="SSF54447">
    <property type="entry name" value="ssDNA-binding transcriptional regulator domain"/>
    <property type="match status" value="1"/>
</dbReference>
<evidence type="ECO:0000256" key="3">
    <source>
        <dbReference type="ARBA" id="ARBA00023015"/>
    </source>
</evidence>
<dbReference type="AlphaFoldDB" id="A0A9W9LW34"/>
<dbReference type="InterPro" id="IPR009044">
    <property type="entry name" value="ssDNA-bd_transcriptional_reg"/>
</dbReference>
<dbReference type="InterPro" id="IPR045125">
    <property type="entry name" value="Sub1/Tcp4-like"/>
</dbReference>
<sequence>MTSRKRSLDAQIPDNGFDSHAKKPKVNAENSKVDANGDKYWEISKKRRVTLSEFRNNTLINIREYYDKDGQELPGKKGISMSVDQFAALVTLLPDIEQALSQKGVAVPRPDYSGVSGHSDGDGNQDKASSPSKQNIEATSDEDEGEV</sequence>
<evidence type="ECO:0000256" key="2">
    <source>
        <dbReference type="ARBA" id="ARBA00009001"/>
    </source>
</evidence>
<evidence type="ECO:0000256" key="6">
    <source>
        <dbReference type="ARBA" id="ARBA00023242"/>
    </source>
</evidence>
<evidence type="ECO:0000256" key="1">
    <source>
        <dbReference type="ARBA" id="ARBA00004123"/>
    </source>
</evidence>
<evidence type="ECO:0000313" key="10">
    <source>
        <dbReference type="Proteomes" id="UP001146351"/>
    </source>
</evidence>
<evidence type="ECO:0000256" key="5">
    <source>
        <dbReference type="ARBA" id="ARBA00023163"/>
    </source>
</evidence>
<reference evidence="9" key="1">
    <citation type="submission" date="2022-11" db="EMBL/GenBank/DDBJ databases">
        <authorList>
            <person name="Petersen C."/>
        </authorList>
    </citation>
    <scope>NUCLEOTIDE SEQUENCE</scope>
    <source>
        <strain evidence="9">IBT 21917</strain>
    </source>
</reference>
<evidence type="ECO:0000259" key="8">
    <source>
        <dbReference type="Pfam" id="PF02229"/>
    </source>
</evidence>
<dbReference type="Proteomes" id="UP001146351">
    <property type="component" value="Unassembled WGS sequence"/>
</dbReference>
<reference evidence="9" key="2">
    <citation type="journal article" date="2023" name="IMA Fungus">
        <title>Comparative genomic study of the Penicillium genus elucidates a diverse pangenome and 15 lateral gene transfer events.</title>
        <authorList>
            <person name="Petersen C."/>
            <person name="Sorensen T."/>
            <person name="Nielsen M.R."/>
            <person name="Sondergaard T.E."/>
            <person name="Sorensen J.L."/>
            <person name="Fitzpatrick D.A."/>
            <person name="Frisvad J.C."/>
            <person name="Nielsen K.L."/>
        </authorList>
    </citation>
    <scope>NUCLEOTIDE SEQUENCE</scope>
    <source>
        <strain evidence="9">IBT 21917</strain>
    </source>
</reference>
<gene>
    <name evidence="9" type="ORF">N7492_002152</name>
</gene>
<feature type="domain" description="Transcriptional coactivator p15 (PC4) C-terminal" evidence="8">
    <location>
        <begin position="41"/>
        <end position="90"/>
    </location>
</feature>
<comment type="subcellular location">
    <subcellularLocation>
        <location evidence="1">Nucleus</location>
    </subcellularLocation>
</comment>
<dbReference type="GO" id="GO:0060261">
    <property type="term" value="P:positive regulation of transcription initiation by RNA polymerase II"/>
    <property type="evidence" value="ECO:0007669"/>
    <property type="project" value="InterPro"/>
</dbReference>
<feature type="region of interest" description="Disordered" evidence="7">
    <location>
        <begin position="104"/>
        <end position="147"/>
    </location>
</feature>
<evidence type="ECO:0000313" key="9">
    <source>
        <dbReference type="EMBL" id="KAJ5178942.1"/>
    </source>
</evidence>
<comment type="caution">
    <text evidence="9">The sequence shown here is derived from an EMBL/GenBank/DDBJ whole genome shotgun (WGS) entry which is preliminary data.</text>
</comment>
<keyword evidence="10" id="KW-1185">Reference proteome</keyword>
<dbReference type="OrthoDB" id="2505440at2759"/>
<keyword evidence="4" id="KW-0238">DNA-binding</keyword>
<feature type="compositionally biased region" description="Polar residues" evidence="7">
    <location>
        <begin position="126"/>
        <end position="138"/>
    </location>
</feature>
<dbReference type="GO" id="GO:0003677">
    <property type="term" value="F:DNA binding"/>
    <property type="evidence" value="ECO:0007669"/>
    <property type="project" value="UniProtKB-KW"/>
</dbReference>
<proteinExistence type="inferred from homology"/>
<dbReference type="Gene3D" id="2.30.31.10">
    <property type="entry name" value="Transcriptional Coactivator Pc4, Chain A"/>
    <property type="match status" value="1"/>
</dbReference>